<gene>
    <name evidence="8" type="ORF">SAMN05216260_12519</name>
</gene>
<dbReference type="InterPro" id="IPR016039">
    <property type="entry name" value="Thiolase-like"/>
</dbReference>
<dbReference type="InterPro" id="IPR020841">
    <property type="entry name" value="PKS_Beta-ketoAc_synthase_dom"/>
</dbReference>
<dbReference type="GO" id="GO:0071770">
    <property type="term" value="P:DIM/DIP cell wall layer assembly"/>
    <property type="evidence" value="ECO:0007669"/>
    <property type="project" value="TreeGrafter"/>
</dbReference>
<accession>A0A1G7W135</accession>
<dbReference type="GO" id="GO:0004315">
    <property type="term" value="F:3-oxoacyl-[acyl-carrier-protein] synthase activity"/>
    <property type="evidence" value="ECO:0007669"/>
    <property type="project" value="InterPro"/>
</dbReference>
<evidence type="ECO:0000259" key="6">
    <source>
        <dbReference type="PROSITE" id="PS50075"/>
    </source>
</evidence>
<protein>
    <submittedName>
        <fullName evidence="8">Acyl transferase domain-containing protein</fullName>
    </submittedName>
</protein>
<keyword evidence="4" id="KW-0045">Antibiotic biosynthesis</keyword>
<dbReference type="CDD" id="cd00833">
    <property type="entry name" value="PKS"/>
    <property type="match status" value="1"/>
</dbReference>
<dbReference type="SUPFAM" id="SSF53901">
    <property type="entry name" value="Thiolase-like"/>
    <property type="match status" value="1"/>
</dbReference>
<dbReference type="Gene3D" id="1.10.1200.10">
    <property type="entry name" value="ACP-like"/>
    <property type="match status" value="1"/>
</dbReference>
<dbReference type="PROSITE" id="PS52004">
    <property type="entry name" value="KS3_2"/>
    <property type="match status" value="1"/>
</dbReference>
<dbReference type="PROSITE" id="PS50075">
    <property type="entry name" value="CARRIER"/>
    <property type="match status" value="1"/>
</dbReference>
<dbReference type="GO" id="GO:0004312">
    <property type="term" value="F:fatty acid synthase activity"/>
    <property type="evidence" value="ECO:0007669"/>
    <property type="project" value="TreeGrafter"/>
</dbReference>
<dbReference type="SUPFAM" id="SSF47336">
    <property type="entry name" value="ACP-like"/>
    <property type="match status" value="1"/>
</dbReference>
<dbReference type="InterPro" id="IPR006162">
    <property type="entry name" value="Ppantetheine_attach_site"/>
</dbReference>
<dbReference type="Gene3D" id="3.30.70.3290">
    <property type="match status" value="1"/>
</dbReference>
<dbReference type="SMART" id="SM00823">
    <property type="entry name" value="PKS_PP"/>
    <property type="match status" value="1"/>
</dbReference>
<dbReference type="InterPro" id="IPR032821">
    <property type="entry name" value="PKS_assoc"/>
</dbReference>
<evidence type="ECO:0000256" key="3">
    <source>
        <dbReference type="ARBA" id="ARBA00022679"/>
    </source>
</evidence>
<organism evidence="8 9">
    <name type="scientific">Streptomyces griseoaurantiacus</name>
    <dbReference type="NCBI Taxonomy" id="68213"/>
    <lineage>
        <taxon>Bacteria</taxon>
        <taxon>Bacillati</taxon>
        <taxon>Actinomycetota</taxon>
        <taxon>Actinomycetes</taxon>
        <taxon>Kitasatosporales</taxon>
        <taxon>Streptomycetaceae</taxon>
        <taxon>Streptomyces</taxon>
        <taxon>Streptomyces aurantiacus group</taxon>
    </lineage>
</organism>
<dbReference type="InterPro" id="IPR014031">
    <property type="entry name" value="Ketoacyl_synth_C"/>
</dbReference>
<dbReference type="PANTHER" id="PTHR43775">
    <property type="entry name" value="FATTY ACID SYNTHASE"/>
    <property type="match status" value="1"/>
</dbReference>
<evidence type="ECO:0000256" key="4">
    <source>
        <dbReference type="ARBA" id="ARBA00023194"/>
    </source>
</evidence>
<dbReference type="GO" id="GO:0017000">
    <property type="term" value="P:antibiotic biosynthetic process"/>
    <property type="evidence" value="ECO:0007669"/>
    <property type="project" value="UniProtKB-KW"/>
</dbReference>
<dbReference type="Pfam" id="PF16197">
    <property type="entry name" value="KAsynt_C_assoc"/>
    <property type="match status" value="1"/>
</dbReference>
<keyword evidence="3 8" id="KW-0808">Transferase</keyword>
<dbReference type="AlphaFoldDB" id="A0A1G7W135"/>
<dbReference type="Gene3D" id="3.40.47.10">
    <property type="match status" value="1"/>
</dbReference>
<proteinExistence type="predicted"/>
<dbReference type="Gene3D" id="3.40.366.10">
    <property type="entry name" value="Malonyl-Coenzyme A Acyl Carrier Protein, domain 2"/>
    <property type="match status" value="1"/>
</dbReference>
<feature type="domain" description="Carrier" evidence="6">
    <location>
        <begin position="874"/>
        <end position="951"/>
    </location>
</feature>
<keyword evidence="2" id="KW-0597">Phosphoprotein</keyword>
<dbReference type="GO" id="GO:0031177">
    <property type="term" value="F:phosphopantetheine binding"/>
    <property type="evidence" value="ECO:0007669"/>
    <property type="project" value="InterPro"/>
</dbReference>
<name>A0A1G7W135_9ACTN</name>
<dbReference type="GO" id="GO:0005737">
    <property type="term" value="C:cytoplasm"/>
    <property type="evidence" value="ECO:0007669"/>
    <property type="project" value="TreeGrafter"/>
</dbReference>
<dbReference type="InterPro" id="IPR016035">
    <property type="entry name" value="Acyl_Trfase/lysoPLipase"/>
</dbReference>
<dbReference type="InterPro" id="IPR020806">
    <property type="entry name" value="PKS_PP-bd"/>
</dbReference>
<evidence type="ECO:0000256" key="2">
    <source>
        <dbReference type="ARBA" id="ARBA00022553"/>
    </source>
</evidence>
<sequence length="955" mass="98458">MTGPGPDAVAVVGLAGRFPGAANVDELWRNLLAGTDGITRDGRGAFGMLDSPARFDAAFFGYSPAEAITLDPQHRVLLECAWHALENAGHDPRAVPGRVGVYAGTGQTDYPEKLIAHRDSAPARLELGSDYVIRLGSAVDFATSRISHRLRLTGPAVTVQTACSTSLVAVHTAIQGLLAGDCDLALAGGATVRIDPELSGQDEAGLVAPSGQCRPFDAKAEGTVPGNGAGFVVLRMLDDALAAGDFVHAVLTGSAIGNDGGDRIGFTAPSVQGQERTIRAAFDASGLRPRDIGYVQAHGTATPLGDPIEVAALNRVYAGDAPREEPCLLGSVKSVIGHTDAAAGVAGLLTAILAVREGVIPPTAHFSDPNPELDLTAVPFEVNAETVPWPAGHGPRRAAVNSLGLGGTNAHVIVEQHLAGEPPEPPAAEPEVLVLSAATDGAVRTAASRLAEHLRRDTGGRLADIAFTLQTGRARLPHRRAAAAPTAKAAAAALTRQAAGAAPPPASSVAFVFPGQGCQHPGMGADLDHGRPAYAAALDECAAALRRRLPDADLRRMISSPGLSSDMVASQIGLFAVEWATASLWRSLGVEPDLVLGHSLGAVTAACVAGNLSLEEGMGYVVDRARLLASLPAGTMLAVAAGDEEIVAAVPAATLGELDLAVVNSPRNRVLSGPAHHVEAAAAALTGAGIDVRTLRVAAPAHSRQIDTVAGELATAVAHLNPRPPATRWISDHTGSELSAAQAADPHYWVAHARGTVRFADAVGTLLASPDTLVLEVGPGHTASALVRQHPDYDGRAVLTSLPHPADDKASHLHFAEAAAALWSTGVEVDWTAWHSSPRRRVPLPGYPFEGREFGPSAPAVPRRAAAVPKAPGKRRDDVEAVVAEAFSRVLGIDGLTAEDDFFELGGDSLIATRAVALLTEQLGPRAELTVRTLFGTRTVGALAARLRETAGTSA</sequence>
<dbReference type="Pfam" id="PF02801">
    <property type="entry name" value="Ketoacyl-synt_C"/>
    <property type="match status" value="1"/>
</dbReference>
<dbReference type="InterPro" id="IPR016036">
    <property type="entry name" value="Malonyl_transacylase_ACP-bd"/>
</dbReference>
<dbReference type="Gene3D" id="3.30.70.250">
    <property type="entry name" value="Malonyl-CoA ACP transacylase, ACP-binding"/>
    <property type="match status" value="1"/>
</dbReference>
<dbReference type="PANTHER" id="PTHR43775:SF37">
    <property type="entry name" value="SI:DKEY-61P9.11"/>
    <property type="match status" value="1"/>
</dbReference>
<dbReference type="Pfam" id="PF00109">
    <property type="entry name" value="ketoacyl-synt"/>
    <property type="match status" value="1"/>
</dbReference>
<dbReference type="SUPFAM" id="SSF52151">
    <property type="entry name" value="FabD/lysophospholipase-like"/>
    <property type="match status" value="1"/>
</dbReference>
<dbReference type="InterPro" id="IPR009081">
    <property type="entry name" value="PP-bd_ACP"/>
</dbReference>
<evidence type="ECO:0000259" key="7">
    <source>
        <dbReference type="PROSITE" id="PS52004"/>
    </source>
</evidence>
<dbReference type="InterPro" id="IPR050091">
    <property type="entry name" value="PKS_NRPS_Biosynth_Enz"/>
</dbReference>
<dbReference type="SMART" id="SM00825">
    <property type="entry name" value="PKS_KS"/>
    <property type="match status" value="1"/>
</dbReference>
<dbReference type="InterPro" id="IPR014043">
    <property type="entry name" value="Acyl_transferase_dom"/>
</dbReference>
<evidence type="ECO:0000313" key="9">
    <source>
        <dbReference type="Proteomes" id="UP000198614"/>
    </source>
</evidence>
<dbReference type="Pfam" id="PF00698">
    <property type="entry name" value="Acyl_transf_1"/>
    <property type="match status" value="1"/>
</dbReference>
<keyword evidence="5" id="KW-0012">Acyltransferase</keyword>
<dbReference type="Pfam" id="PF00550">
    <property type="entry name" value="PP-binding"/>
    <property type="match status" value="1"/>
</dbReference>
<dbReference type="SUPFAM" id="SSF55048">
    <property type="entry name" value="Probable ACP-binding domain of malonyl-CoA ACP transacylase"/>
    <property type="match status" value="1"/>
</dbReference>
<evidence type="ECO:0000256" key="1">
    <source>
        <dbReference type="ARBA" id="ARBA00022450"/>
    </source>
</evidence>
<dbReference type="PROSITE" id="PS00012">
    <property type="entry name" value="PHOSPHOPANTETHEINE"/>
    <property type="match status" value="1"/>
</dbReference>
<dbReference type="EMBL" id="FNAX01000025">
    <property type="protein sequence ID" value="SDG65663.1"/>
    <property type="molecule type" value="Genomic_DNA"/>
</dbReference>
<evidence type="ECO:0000313" key="8">
    <source>
        <dbReference type="EMBL" id="SDG65663.1"/>
    </source>
</evidence>
<dbReference type="InterPro" id="IPR001227">
    <property type="entry name" value="Ac_transferase_dom_sf"/>
</dbReference>
<dbReference type="InterPro" id="IPR018201">
    <property type="entry name" value="Ketoacyl_synth_AS"/>
</dbReference>
<dbReference type="InterPro" id="IPR014030">
    <property type="entry name" value="Ketoacyl_synth_N"/>
</dbReference>
<feature type="domain" description="Ketosynthase family 3 (KS3)" evidence="7">
    <location>
        <begin position="6"/>
        <end position="416"/>
    </location>
</feature>
<reference evidence="8 9" key="1">
    <citation type="submission" date="2016-10" db="EMBL/GenBank/DDBJ databases">
        <authorList>
            <person name="de Groot N.N."/>
        </authorList>
    </citation>
    <scope>NUCLEOTIDE SEQUENCE [LARGE SCALE GENOMIC DNA]</scope>
    <source>
        <strain evidence="8 9">CGMCC 4.1859</strain>
    </source>
</reference>
<dbReference type="GO" id="GO:0005886">
    <property type="term" value="C:plasma membrane"/>
    <property type="evidence" value="ECO:0007669"/>
    <property type="project" value="TreeGrafter"/>
</dbReference>
<dbReference type="Proteomes" id="UP000198614">
    <property type="component" value="Unassembled WGS sequence"/>
</dbReference>
<dbReference type="OrthoDB" id="9778690at2"/>
<dbReference type="InterPro" id="IPR036736">
    <property type="entry name" value="ACP-like_sf"/>
</dbReference>
<evidence type="ECO:0000256" key="5">
    <source>
        <dbReference type="ARBA" id="ARBA00023315"/>
    </source>
</evidence>
<dbReference type="SMART" id="SM00827">
    <property type="entry name" value="PKS_AT"/>
    <property type="match status" value="1"/>
</dbReference>
<dbReference type="GO" id="GO:0006633">
    <property type="term" value="P:fatty acid biosynthetic process"/>
    <property type="evidence" value="ECO:0007669"/>
    <property type="project" value="InterPro"/>
</dbReference>
<keyword evidence="1" id="KW-0596">Phosphopantetheine</keyword>
<dbReference type="PROSITE" id="PS00606">
    <property type="entry name" value="KS3_1"/>
    <property type="match status" value="1"/>
</dbReference>